<dbReference type="InterPro" id="IPR036388">
    <property type="entry name" value="WH-like_DNA-bd_sf"/>
</dbReference>
<dbReference type="Gene3D" id="1.10.10.10">
    <property type="entry name" value="Winged helix-like DNA-binding domain superfamily/Winged helix DNA-binding domain"/>
    <property type="match status" value="1"/>
</dbReference>
<dbReference type="InterPro" id="IPR005149">
    <property type="entry name" value="Tscrpt_reg_PadR_N"/>
</dbReference>
<dbReference type="InterPro" id="IPR036390">
    <property type="entry name" value="WH_DNA-bd_sf"/>
</dbReference>
<dbReference type="SUPFAM" id="SSF46785">
    <property type="entry name" value="Winged helix' DNA-binding domain"/>
    <property type="match status" value="1"/>
</dbReference>
<evidence type="ECO:0000313" key="2">
    <source>
        <dbReference type="EMBL" id="PHQ50896.1"/>
    </source>
</evidence>
<gene>
    <name evidence="2" type="ORF">BLA24_18130</name>
</gene>
<organism evidence="2 3">
    <name type="scientific">Streptomyces cinnamoneus</name>
    <name type="common">Streptoverticillium cinnamoneum</name>
    <dbReference type="NCBI Taxonomy" id="53446"/>
    <lineage>
        <taxon>Bacteria</taxon>
        <taxon>Bacillati</taxon>
        <taxon>Actinomycetota</taxon>
        <taxon>Actinomycetes</taxon>
        <taxon>Kitasatosporales</taxon>
        <taxon>Streptomycetaceae</taxon>
        <taxon>Streptomyces</taxon>
        <taxon>Streptomyces cinnamoneus group</taxon>
    </lineage>
</organism>
<keyword evidence="3" id="KW-1185">Reference proteome</keyword>
<proteinExistence type="predicted"/>
<reference evidence="2 3" key="1">
    <citation type="journal article" date="2017" name="Biochemistry">
        <title>Identification of the Biosynthetic Pathway for the Antibiotic Bicyclomycin.</title>
        <authorList>
            <person name="Patteson J."/>
            <person name="Cai W."/>
            <person name="Johnson R.A."/>
            <person name="Santa Maria K."/>
            <person name="Li B."/>
        </authorList>
    </citation>
    <scope>NUCLEOTIDE SEQUENCE [LARGE SCALE GENOMIC DNA]</scope>
    <source>
        <strain evidence="2 3">ATCC 21532</strain>
    </source>
</reference>
<dbReference type="Proteomes" id="UP000222531">
    <property type="component" value="Unassembled WGS sequence"/>
</dbReference>
<dbReference type="OrthoDB" id="122286at2"/>
<feature type="domain" description="Transcription regulator PadR N-terminal" evidence="1">
    <location>
        <begin position="20"/>
        <end position="87"/>
    </location>
</feature>
<dbReference type="EMBL" id="NHZO01000148">
    <property type="protein sequence ID" value="PHQ50896.1"/>
    <property type="molecule type" value="Genomic_DNA"/>
</dbReference>
<accession>A0A2G1XI39</accession>
<evidence type="ECO:0000259" key="1">
    <source>
        <dbReference type="Pfam" id="PF03551"/>
    </source>
</evidence>
<comment type="caution">
    <text evidence="2">The sequence shown here is derived from an EMBL/GenBank/DDBJ whole genome shotgun (WGS) entry which is preliminary data.</text>
</comment>
<dbReference type="AlphaFoldDB" id="A0A2G1XI39"/>
<name>A0A2G1XI39_STRCJ</name>
<sequence length="108" mass="12045">MRLTTPTRTVLLTLLEDPSRAHYGLEICEKTGLFSGTVYPVLARLEKYGWLESAWETTQEPDDGGAGLARPRRHYYRFTATGAAEARAELARRAQRGCGPWYVPEGGT</sequence>
<dbReference type="Pfam" id="PF03551">
    <property type="entry name" value="PadR"/>
    <property type="match status" value="1"/>
</dbReference>
<protein>
    <recommendedName>
        <fullName evidence="1">Transcription regulator PadR N-terminal domain-containing protein</fullName>
    </recommendedName>
</protein>
<evidence type="ECO:0000313" key="3">
    <source>
        <dbReference type="Proteomes" id="UP000222531"/>
    </source>
</evidence>